<dbReference type="SUPFAM" id="SSF51735">
    <property type="entry name" value="NAD(P)-binding Rossmann-fold domains"/>
    <property type="match status" value="1"/>
</dbReference>
<dbReference type="EMBL" id="FXTK01000003">
    <property type="protein sequence ID" value="SMO51679.1"/>
    <property type="molecule type" value="Genomic_DNA"/>
</dbReference>
<dbReference type="Gene3D" id="3.40.50.720">
    <property type="entry name" value="NAD(P)-binding Rossmann-like Domain"/>
    <property type="match status" value="1"/>
</dbReference>
<dbReference type="GO" id="GO:0016491">
    <property type="term" value="F:oxidoreductase activity"/>
    <property type="evidence" value="ECO:0007669"/>
    <property type="project" value="InterPro"/>
</dbReference>
<name>A0A521BWZ1_9RHOB</name>
<dbReference type="Gene3D" id="3.90.180.10">
    <property type="entry name" value="Medium-chain alcohol dehydrogenases, catalytic domain"/>
    <property type="match status" value="1"/>
</dbReference>
<dbReference type="InterPro" id="IPR020843">
    <property type="entry name" value="ER"/>
</dbReference>
<dbReference type="InterPro" id="IPR036291">
    <property type="entry name" value="NAD(P)-bd_dom_sf"/>
</dbReference>
<dbReference type="CDD" id="cd08241">
    <property type="entry name" value="QOR1"/>
    <property type="match status" value="1"/>
</dbReference>
<dbReference type="Pfam" id="PF00107">
    <property type="entry name" value="ADH_zinc_N"/>
    <property type="match status" value="1"/>
</dbReference>
<sequence length="327" mass="33921">MTGGNMPEYWKVTRLSEKAVSPAMGERVLESPGMGEVLVRMHAAALNFADILMLQGTYQDTPTRPFVPGLEGAGVVMAAGPGTDLPPGTRVAVHAQGTMAEAGIFPASRCIPIPDNLGFQEAAGFSIAYGTSHLALTHRASLQRAETLAVLGAAGGVGLTAVEIGAALGARVIAIARGAERLQAARDAGATELIDSATCPDLRAALRDLGGVDVVYDPVGDAPGAAAFGALKPGGRFLVIGFAGGQPPALPLNHALVKNISILGLYWGGYEKLAPEILRTSLVELMELARQGRLRPHVGATLPLERLPEAYELLASRRAIGKVVVTM</sequence>
<evidence type="ECO:0000313" key="3">
    <source>
        <dbReference type="Proteomes" id="UP000319014"/>
    </source>
</evidence>
<dbReference type="PANTHER" id="PTHR43677:SF4">
    <property type="entry name" value="QUINONE OXIDOREDUCTASE-LIKE PROTEIN 2"/>
    <property type="match status" value="1"/>
</dbReference>
<evidence type="ECO:0000313" key="2">
    <source>
        <dbReference type="EMBL" id="SMO51679.1"/>
    </source>
</evidence>
<accession>A0A521BWZ1</accession>
<organism evidence="2 3">
    <name type="scientific">Paracoccus laeviglucosivorans</name>
    <dbReference type="NCBI Taxonomy" id="1197861"/>
    <lineage>
        <taxon>Bacteria</taxon>
        <taxon>Pseudomonadati</taxon>
        <taxon>Pseudomonadota</taxon>
        <taxon>Alphaproteobacteria</taxon>
        <taxon>Rhodobacterales</taxon>
        <taxon>Paracoccaceae</taxon>
        <taxon>Paracoccus</taxon>
    </lineage>
</organism>
<dbReference type="Pfam" id="PF08240">
    <property type="entry name" value="ADH_N"/>
    <property type="match status" value="1"/>
</dbReference>
<keyword evidence="3" id="KW-1185">Reference proteome</keyword>
<dbReference type="SMART" id="SM00829">
    <property type="entry name" value="PKS_ER"/>
    <property type="match status" value="1"/>
</dbReference>
<dbReference type="PANTHER" id="PTHR43677">
    <property type="entry name" value="SHORT-CHAIN DEHYDROGENASE/REDUCTASE"/>
    <property type="match status" value="1"/>
</dbReference>
<dbReference type="InterPro" id="IPR011032">
    <property type="entry name" value="GroES-like_sf"/>
</dbReference>
<gene>
    <name evidence="2" type="ORF">SAMN06265221_103188</name>
</gene>
<dbReference type="AlphaFoldDB" id="A0A521BWZ1"/>
<dbReference type="InterPro" id="IPR013149">
    <property type="entry name" value="ADH-like_C"/>
</dbReference>
<proteinExistence type="predicted"/>
<dbReference type="InterPro" id="IPR013154">
    <property type="entry name" value="ADH-like_N"/>
</dbReference>
<protein>
    <submittedName>
        <fullName evidence="2">NADPH2:quinone reductase</fullName>
    </submittedName>
</protein>
<dbReference type="SUPFAM" id="SSF50129">
    <property type="entry name" value="GroES-like"/>
    <property type="match status" value="1"/>
</dbReference>
<reference evidence="2 3" key="1">
    <citation type="submission" date="2017-05" db="EMBL/GenBank/DDBJ databases">
        <authorList>
            <person name="Varghese N."/>
            <person name="Submissions S."/>
        </authorList>
    </citation>
    <scope>NUCLEOTIDE SEQUENCE [LARGE SCALE GENOMIC DNA]</scope>
    <source>
        <strain evidence="2 3">DSM 100094</strain>
    </source>
</reference>
<evidence type="ECO:0000259" key="1">
    <source>
        <dbReference type="SMART" id="SM00829"/>
    </source>
</evidence>
<dbReference type="InterPro" id="IPR051397">
    <property type="entry name" value="Zn-ADH-like_protein"/>
</dbReference>
<dbReference type="Proteomes" id="UP000319014">
    <property type="component" value="Unassembled WGS sequence"/>
</dbReference>
<feature type="domain" description="Enoyl reductase (ER)" evidence="1">
    <location>
        <begin position="19"/>
        <end position="325"/>
    </location>
</feature>